<proteinExistence type="predicted"/>
<name>A0A2U2PGK5_9SPHI</name>
<sequence length="110" mass="12544">MNYAVQTYIDAMTQGKIKDFSEVLDNDVKFTLTQGQKIINLNRGQMLSSLKGSENMQQNCRTNYSIVEQNDSQSIVKVTMVYDVFTRTNYVTITHTNSGWKITNVSSVFN</sequence>
<dbReference type="Proteomes" id="UP000245647">
    <property type="component" value="Unassembled WGS sequence"/>
</dbReference>
<protein>
    <recommendedName>
        <fullName evidence="3">Lumazine-binding protein</fullName>
    </recommendedName>
</protein>
<comment type="caution">
    <text evidence="1">The sequence shown here is derived from an EMBL/GenBank/DDBJ whole genome shotgun (WGS) entry which is preliminary data.</text>
</comment>
<evidence type="ECO:0008006" key="3">
    <source>
        <dbReference type="Google" id="ProtNLM"/>
    </source>
</evidence>
<evidence type="ECO:0000313" key="2">
    <source>
        <dbReference type="Proteomes" id="UP000245647"/>
    </source>
</evidence>
<dbReference type="EMBL" id="QEAS01000009">
    <property type="protein sequence ID" value="PWG80490.1"/>
    <property type="molecule type" value="Genomic_DNA"/>
</dbReference>
<gene>
    <name evidence="1" type="ORF">DDR33_12580</name>
</gene>
<dbReference type="SUPFAM" id="SSF54427">
    <property type="entry name" value="NTF2-like"/>
    <property type="match status" value="1"/>
</dbReference>
<keyword evidence="2" id="KW-1185">Reference proteome</keyword>
<dbReference type="InterPro" id="IPR032710">
    <property type="entry name" value="NTF2-like_dom_sf"/>
</dbReference>
<evidence type="ECO:0000313" key="1">
    <source>
        <dbReference type="EMBL" id="PWG80490.1"/>
    </source>
</evidence>
<dbReference type="OrthoDB" id="764454at2"/>
<accession>A0A2U2PGK5</accession>
<dbReference type="Pfam" id="PF12893">
    <property type="entry name" value="Lumazine_bd_2"/>
    <property type="match status" value="1"/>
</dbReference>
<reference evidence="1 2" key="1">
    <citation type="submission" date="2018-04" db="EMBL/GenBank/DDBJ databases">
        <title>Pedobacter chongqingensis sp. nov., isolated from a rottenly hemp rope.</title>
        <authorList>
            <person name="Cai Y."/>
        </authorList>
    </citation>
    <scope>NUCLEOTIDE SEQUENCE [LARGE SCALE GENOMIC DNA]</scope>
    <source>
        <strain evidence="1 2">FJ4-8</strain>
    </source>
</reference>
<dbReference type="Gene3D" id="3.10.450.50">
    <property type="match status" value="1"/>
</dbReference>
<organism evidence="1 2">
    <name type="scientific">Pararcticibacter amylolyticus</name>
    <dbReference type="NCBI Taxonomy" id="2173175"/>
    <lineage>
        <taxon>Bacteria</taxon>
        <taxon>Pseudomonadati</taxon>
        <taxon>Bacteroidota</taxon>
        <taxon>Sphingobacteriia</taxon>
        <taxon>Sphingobacteriales</taxon>
        <taxon>Sphingobacteriaceae</taxon>
        <taxon>Pararcticibacter</taxon>
    </lineage>
</organism>
<dbReference type="AlphaFoldDB" id="A0A2U2PGK5"/>
<dbReference type="InterPro" id="IPR039437">
    <property type="entry name" value="FrzH/put_lumazine-bd"/>
</dbReference>